<accession>A0A397Q4X5</accession>
<dbReference type="InterPro" id="IPR018335">
    <property type="entry name" value="Tscrpt_reg_HTH_Crp-type_CS"/>
</dbReference>
<dbReference type="GO" id="GO:0003677">
    <property type="term" value="F:DNA binding"/>
    <property type="evidence" value="ECO:0007669"/>
    <property type="project" value="UniProtKB-KW"/>
</dbReference>
<comment type="caution">
    <text evidence="6">The sequence shown here is derived from an EMBL/GenBank/DDBJ whole genome shotgun (WGS) entry which is preliminary data.</text>
</comment>
<keyword evidence="2" id="KW-0238">DNA-binding</keyword>
<dbReference type="CDD" id="cd00092">
    <property type="entry name" value="HTH_CRP"/>
    <property type="match status" value="1"/>
</dbReference>
<dbReference type="Gene3D" id="2.60.120.10">
    <property type="entry name" value="Jelly Rolls"/>
    <property type="match status" value="1"/>
</dbReference>
<dbReference type="InterPro" id="IPR036388">
    <property type="entry name" value="WH-like_DNA-bd_sf"/>
</dbReference>
<dbReference type="PROSITE" id="PS00042">
    <property type="entry name" value="HTH_CRP_1"/>
    <property type="match status" value="1"/>
</dbReference>
<dbReference type="InterPro" id="IPR012318">
    <property type="entry name" value="HTH_CRP"/>
</dbReference>
<evidence type="ECO:0000313" key="7">
    <source>
        <dbReference type="Proteomes" id="UP000266273"/>
    </source>
</evidence>
<evidence type="ECO:0000259" key="5">
    <source>
        <dbReference type="PROSITE" id="PS51063"/>
    </source>
</evidence>
<protein>
    <submittedName>
        <fullName evidence="6">CRP/FNR family transcriptional regulator</fullName>
    </submittedName>
</protein>
<dbReference type="SMART" id="SM00419">
    <property type="entry name" value="HTH_CRP"/>
    <property type="match status" value="1"/>
</dbReference>
<dbReference type="SUPFAM" id="SSF51206">
    <property type="entry name" value="cAMP-binding domain-like"/>
    <property type="match status" value="1"/>
</dbReference>
<dbReference type="PANTHER" id="PTHR24567">
    <property type="entry name" value="CRP FAMILY TRANSCRIPTIONAL REGULATORY PROTEIN"/>
    <property type="match status" value="1"/>
</dbReference>
<dbReference type="InterPro" id="IPR000595">
    <property type="entry name" value="cNMP-bd_dom"/>
</dbReference>
<dbReference type="InterPro" id="IPR036390">
    <property type="entry name" value="WH_DNA-bd_sf"/>
</dbReference>
<dbReference type="EMBL" id="QXDF01000001">
    <property type="protein sequence ID" value="RIA56152.1"/>
    <property type="molecule type" value="Genomic_DNA"/>
</dbReference>
<evidence type="ECO:0000313" key="6">
    <source>
        <dbReference type="EMBL" id="RIA56152.1"/>
    </source>
</evidence>
<dbReference type="Pfam" id="PF13545">
    <property type="entry name" value="HTH_Crp_2"/>
    <property type="match status" value="1"/>
</dbReference>
<proteinExistence type="predicted"/>
<evidence type="ECO:0000259" key="4">
    <source>
        <dbReference type="PROSITE" id="PS50042"/>
    </source>
</evidence>
<dbReference type="InterPro" id="IPR050397">
    <property type="entry name" value="Env_Response_Regulators"/>
</dbReference>
<evidence type="ECO:0000256" key="2">
    <source>
        <dbReference type="ARBA" id="ARBA00023125"/>
    </source>
</evidence>
<organism evidence="6 7">
    <name type="scientific">Dichotomicrobium thermohalophilum</name>
    <dbReference type="NCBI Taxonomy" id="933063"/>
    <lineage>
        <taxon>Bacteria</taxon>
        <taxon>Pseudomonadati</taxon>
        <taxon>Pseudomonadota</taxon>
        <taxon>Alphaproteobacteria</taxon>
        <taxon>Hyphomicrobiales</taxon>
        <taxon>Hyphomicrobiaceae</taxon>
        <taxon>Dichotomicrobium</taxon>
    </lineage>
</organism>
<dbReference type="InterPro" id="IPR018490">
    <property type="entry name" value="cNMP-bd_dom_sf"/>
</dbReference>
<dbReference type="PROSITE" id="PS50042">
    <property type="entry name" value="CNMP_BINDING_3"/>
    <property type="match status" value="1"/>
</dbReference>
<dbReference type="InterPro" id="IPR014710">
    <property type="entry name" value="RmlC-like_jellyroll"/>
</dbReference>
<feature type="domain" description="Cyclic nucleotide-binding" evidence="4">
    <location>
        <begin position="22"/>
        <end position="91"/>
    </location>
</feature>
<name>A0A397Q4X5_9HYPH</name>
<reference evidence="6 7" key="1">
    <citation type="submission" date="2018-08" db="EMBL/GenBank/DDBJ databases">
        <title>Genomic Encyclopedia of Archaeal and Bacterial Type Strains, Phase II (KMG-II): from individual species to whole genera.</title>
        <authorList>
            <person name="Goeker M."/>
        </authorList>
    </citation>
    <scope>NUCLEOTIDE SEQUENCE [LARGE SCALE GENOMIC DNA]</scope>
    <source>
        <strain evidence="6 7">DSM 5002</strain>
    </source>
</reference>
<dbReference type="Gene3D" id="1.10.10.10">
    <property type="entry name" value="Winged helix-like DNA-binding domain superfamily/Winged helix DNA-binding domain"/>
    <property type="match status" value="1"/>
</dbReference>
<keyword evidence="1" id="KW-0805">Transcription regulation</keyword>
<feature type="domain" description="HTH crp-type" evidence="5">
    <location>
        <begin position="153"/>
        <end position="227"/>
    </location>
</feature>
<keyword evidence="7" id="KW-1185">Reference proteome</keyword>
<dbReference type="PRINTS" id="PR00034">
    <property type="entry name" value="HTHCRP"/>
</dbReference>
<dbReference type="PANTHER" id="PTHR24567:SF75">
    <property type="entry name" value="FUMARATE AND NITRATE REDUCTION REGULATORY PROTEIN"/>
    <property type="match status" value="1"/>
</dbReference>
<evidence type="ECO:0000256" key="3">
    <source>
        <dbReference type="ARBA" id="ARBA00023163"/>
    </source>
</evidence>
<dbReference type="PROSITE" id="PS51063">
    <property type="entry name" value="HTH_CRP_2"/>
    <property type="match status" value="1"/>
</dbReference>
<dbReference type="CDD" id="cd00038">
    <property type="entry name" value="CAP_ED"/>
    <property type="match status" value="1"/>
</dbReference>
<dbReference type="SUPFAM" id="SSF46785">
    <property type="entry name" value="Winged helix' DNA-binding domain"/>
    <property type="match status" value="1"/>
</dbReference>
<keyword evidence="3" id="KW-0804">Transcription</keyword>
<dbReference type="Proteomes" id="UP000266273">
    <property type="component" value="Unassembled WGS sequence"/>
</dbReference>
<dbReference type="GO" id="GO:0005829">
    <property type="term" value="C:cytosol"/>
    <property type="evidence" value="ECO:0007669"/>
    <property type="project" value="TreeGrafter"/>
</dbReference>
<dbReference type="SMART" id="SM00100">
    <property type="entry name" value="cNMP"/>
    <property type="match status" value="1"/>
</dbReference>
<evidence type="ECO:0000256" key="1">
    <source>
        <dbReference type="ARBA" id="ARBA00023015"/>
    </source>
</evidence>
<sequence length="237" mass="26449">MTPRVPNGDFSTLADRLQNTPLWSALADEERERILLGARMVTAHKSEVLIEEGELAQALFIVVGGALRLTRINGRGHRIIAGFLFRGDLVGACIADRYPFSVEAIDEVVLCRFERRHIREMNRENHGLEWRMITAASNEFLQCQTHLDIVMGGSVEAKLARFLLHIGGRIGEPVSDGTHIQLPMSREDIAHYLGHSLETVSRAFTKLREHGAIATPHRTQLVITDNSRLAEIAETDG</sequence>
<dbReference type="AlphaFoldDB" id="A0A397Q4X5"/>
<dbReference type="GO" id="GO:0003700">
    <property type="term" value="F:DNA-binding transcription factor activity"/>
    <property type="evidence" value="ECO:0007669"/>
    <property type="project" value="InterPro"/>
</dbReference>
<dbReference type="RefSeq" id="WP_170144355.1">
    <property type="nucleotide sequence ID" value="NZ_QXDF01000001.1"/>
</dbReference>
<gene>
    <name evidence="6" type="ORF">BXY53_1253</name>
</gene>
<dbReference type="Pfam" id="PF00027">
    <property type="entry name" value="cNMP_binding"/>
    <property type="match status" value="1"/>
</dbReference>